<feature type="compositionally biased region" description="Polar residues" evidence="2">
    <location>
        <begin position="388"/>
        <end position="398"/>
    </location>
</feature>
<feature type="compositionally biased region" description="Low complexity" evidence="2">
    <location>
        <begin position="997"/>
        <end position="1021"/>
    </location>
</feature>
<dbReference type="GO" id="GO:0016485">
    <property type="term" value="P:protein processing"/>
    <property type="evidence" value="ECO:0007669"/>
    <property type="project" value="TreeGrafter"/>
</dbReference>
<evidence type="ECO:0000259" key="3">
    <source>
        <dbReference type="Pfam" id="PF05649"/>
    </source>
</evidence>
<feature type="compositionally biased region" description="Basic and acidic residues" evidence="2">
    <location>
        <begin position="619"/>
        <end position="629"/>
    </location>
</feature>
<feature type="compositionally biased region" description="Basic and acidic residues" evidence="2">
    <location>
        <begin position="399"/>
        <end position="412"/>
    </location>
</feature>
<feature type="compositionally biased region" description="Low complexity" evidence="2">
    <location>
        <begin position="210"/>
        <end position="221"/>
    </location>
</feature>
<sequence length="1527" mass="169838">MSCVTLSATLSRLPFQHRLTCLPHLASSCRVALHYSRCRSLLPQRAVSDRGPLLAATTTTTTTITTITTIIGTKQQQQRQQQELQERTPLRGPAKMTSLRGMLLATLFSLALLETHITVAAPTHASLDHSVSSASSGAHTTTTSSITTHRSTSHPIWHLLLALWRPKDATTASSASATETYAHEYAFTRDGHHAVPLPSAARQIQLPQKDGTNSDPGSSSDSDTHTDPSVIVTSTPEHSIPDTQPSETQQHPDPDTPHHPTLNKQKTQHSDANTQQHPDPDTPQHPTLNTKQKTGPKTTQHPDLNTQKHTDSNTQQHPAEDTEILTLFRKTRTATTSNTWNLSSNIPTMTHCNTQAQDTQQHPDPDTPQHPMHNTQQKTIPSAPQHPNPDTQQHSASEIQEHLDPDTPEHPNRKTQQVSVDTEQHSDSDALKYSAGMSQEYTTPESQQHTSPATQQHSAPDTPHHPKLITQEKPNQQHPASDTHTPRPTQDAQENPTIVGEQHPESSVPRHPTRNTEQKQHTAQNTKDNAAPPYSSISLLHPPHAQYHPTPHTEQTPTTHTEHRPTAHPEHRPVLHIQPHPTSQTQHHPTLTPQLLPGTPWRLPHSDVSLNLQEEGEDSSSHDFSDKKTPAASENFPLDTVHGETLGGREHNESSHPAVMGSHGAYPAAERSPHEQDSPPVEPKLDDHFFLHPMPHYRDVSFTSPPIGHPDAMDTTTSSSPLSVEVGQDLSTTNSNSPHAATEAQETEEDQAREELPLHIEENLDQDASAFHSRRGKKVLQLQGPVVMESIDYSSLVPLVGQSREMLTLRDNETTVLAMLKVAQTSGGSRDTLQANAMIQPEDLGGAGDGRYTEVSHRDGLPSLEAGVAGTTTAKLVQTESGGRDMKAVLIKKDSKSLDIRKAVNAIDTTADKNQVDVTHGQDPTNVLSTTKPIYEEISGALKVDTSIDDVEDFDVQIKHTEHSDDFLPPANTSHINLIDVSLHSQNPSDLPDTNESSLPSTLTPSSLTDTQTSQTPTPQTFSNYPSHYPPKFTISQETDATTVAAGDGGDSWSPFVANFSSLDNTTLSLNASLIQRSHVLSLEEHYKMVLRERGSLMLQLMDPSADPCEDFYQFACGRWNGKFPIRQDKAVDNTFERLKEDLDDVLRSLLEEEPLPSDNNITVTVKTLYAGCMNTEAIEAMGAEPLLALLRELGGWPVLEGDAWNNTDYDWVRQMARLRNYNNDILISEWVAADITNSSNHIIQLDQPELGLPGREYFINPGDYQYREAYLDLMLNVAQMLGAPLPVALKDMTEVLHFETHLSRILTPAEERRNLSAVHRRLTVDQLSEEVPEIDWAQYLDIITWHNNHSGEVVVFGLDYFKKLVSSLEYTDDRTVSNYLLWRFVKNRISNLGERYTKVKQDYIKVLFGRQSQPERWRSCVTYVSGNLGYVVGAMFVKRYFPEASKNDTDEMIGLIRESFGSALQAAHWMNEETRQVAQEKVNTIVKNVGYPEYLLNDTYMDQVYSECGEQQQTSRDTNTQESRVL</sequence>
<dbReference type="Pfam" id="PF05649">
    <property type="entry name" value="Peptidase_M13_N"/>
    <property type="match status" value="1"/>
</dbReference>
<reference evidence="4 5" key="1">
    <citation type="submission" date="2023-03" db="EMBL/GenBank/DDBJ databases">
        <title>High-quality genome of Scylla paramamosain provides insights in environmental adaptation.</title>
        <authorList>
            <person name="Zhang L."/>
        </authorList>
    </citation>
    <scope>NUCLEOTIDE SEQUENCE [LARGE SCALE GENOMIC DNA]</scope>
    <source>
        <strain evidence="4">LZ_2023a</strain>
        <tissue evidence="4">Muscle</tissue>
    </source>
</reference>
<feature type="compositionally biased region" description="Polar residues" evidence="2">
    <location>
        <begin position="984"/>
        <end position="996"/>
    </location>
</feature>
<feature type="region of interest" description="Disordered" evidence="2">
    <location>
        <begin position="129"/>
        <end position="149"/>
    </location>
</feature>
<dbReference type="GO" id="GO:0005886">
    <property type="term" value="C:plasma membrane"/>
    <property type="evidence" value="ECO:0007669"/>
    <property type="project" value="TreeGrafter"/>
</dbReference>
<feature type="compositionally biased region" description="Polar residues" evidence="2">
    <location>
        <begin position="729"/>
        <end position="739"/>
    </location>
</feature>
<feature type="compositionally biased region" description="Polar residues" evidence="2">
    <location>
        <begin position="262"/>
        <end position="273"/>
    </location>
</feature>
<evidence type="ECO:0000256" key="2">
    <source>
        <dbReference type="SAM" id="MobiDB-lite"/>
    </source>
</evidence>
<dbReference type="InterPro" id="IPR008753">
    <property type="entry name" value="Peptidase_M13_N"/>
</dbReference>
<feature type="compositionally biased region" description="Low complexity" evidence="2">
    <location>
        <begin position="548"/>
        <end position="559"/>
    </location>
</feature>
<gene>
    <name evidence="4" type="ORF">O3P69_003756</name>
</gene>
<keyword evidence="5" id="KW-1185">Reference proteome</keyword>
<feature type="compositionally biased region" description="Low complexity" evidence="2">
    <location>
        <begin position="578"/>
        <end position="600"/>
    </location>
</feature>
<feature type="region of interest" description="Disordered" evidence="2">
    <location>
        <begin position="701"/>
        <end position="753"/>
    </location>
</feature>
<dbReference type="EMBL" id="JARAKH010000012">
    <property type="protein sequence ID" value="KAK8398060.1"/>
    <property type="molecule type" value="Genomic_DNA"/>
</dbReference>
<dbReference type="CDD" id="cd08662">
    <property type="entry name" value="M13"/>
    <property type="match status" value="1"/>
</dbReference>
<organism evidence="4 5">
    <name type="scientific">Scylla paramamosain</name>
    <name type="common">Mud crab</name>
    <dbReference type="NCBI Taxonomy" id="85552"/>
    <lineage>
        <taxon>Eukaryota</taxon>
        <taxon>Metazoa</taxon>
        <taxon>Ecdysozoa</taxon>
        <taxon>Arthropoda</taxon>
        <taxon>Crustacea</taxon>
        <taxon>Multicrustacea</taxon>
        <taxon>Malacostraca</taxon>
        <taxon>Eumalacostraca</taxon>
        <taxon>Eucarida</taxon>
        <taxon>Decapoda</taxon>
        <taxon>Pleocyemata</taxon>
        <taxon>Brachyura</taxon>
        <taxon>Eubrachyura</taxon>
        <taxon>Portunoidea</taxon>
        <taxon>Portunidae</taxon>
        <taxon>Portuninae</taxon>
        <taxon>Scylla</taxon>
    </lineage>
</organism>
<feature type="compositionally biased region" description="Polar residues" evidence="2">
    <location>
        <begin position="472"/>
        <end position="496"/>
    </location>
</feature>
<feature type="compositionally biased region" description="Basic and acidic residues" evidence="2">
    <location>
        <begin position="560"/>
        <end position="573"/>
    </location>
</feature>
<feature type="compositionally biased region" description="Polar residues" evidence="2">
    <location>
        <begin position="436"/>
        <end position="459"/>
    </location>
</feature>
<feature type="region of interest" description="Disordered" evidence="2">
    <location>
        <begin position="338"/>
        <end position="689"/>
    </location>
</feature>
<proteinExistence type="inferred from homology"/>
<feature type="compositionally biased region" description="Polar residues" evidence="2">
    <location>
        <begin position="231"/>
        <end position="247"/>
    </location>
</feature>
<feature type="compositionally biased region" description="Polar residues" evidence="2">
    <location>
        <begin position="288"/>
        <end position="305"/>
    </location>
</feature>
<dbReference type="GO" id="GO:0004222">
    <property type="term" value="F:metalloendopeptidase activity"/>
    <property type="evidence" value="ECO:0007669"/>
    <property type="project" value="InterPro"/>
</dbReference>
<accession>A0AAW0UEH0</accession>
<dbReference type="PANTHER" id="PTHR11733">
    <property type="entry name" value="ZINC METALLOPROTEASE FAMILY M13 NEPRILYSIN-RELATED"/>
    <property type="match status" value="1"/>
</dbReference>
<evidence type="ECO:0000313" key="5">
    <source>
        <dbReference type="Proteomes" id="UP001487740"/>
    </source>
</evidence>
<dbReference type="PROSITE" id="PS51885">
    <property type="entry name" value="NEPRILYSIN"/>
    <property type="match status" value="1"/>
</dbReference>
<evidence type="ECO:0000313" key="4">
    <source>
        <dbReference type="EMBL" id="KAK8398060.1"/>
    </source>
</evidence>
<feature type="compositionally biased region" description="Basic and acidic residues" evidence="2">
    <location>
        <begin position="671"/>
        <end position="689"/>
    </location>
</feature>
<comment type="similarity">
    <text evidence="1">Belongs to the peptidase M13 family.</text>
</comment>
<dbReference type="PANTHER" id="PTHR11733:SF238">
    <property type="entry name" value="FI07649P-RELATED"/>
    <property type="match status" value="1"/>
</dbReference>
<dbReference type="InterPro" id="IPR000718">
    <property type="entry name" value="Peptidase_M13"/>
</dbReference>
<feature type="region of interest" description="Disordered" evidence="2">
    <location>
        <begin position="984"/>
        <end position="1034"/>
    </location>
</feature>
<name>A0AAW0UEH0_SCYPA</name>
<dbReference type="InterPro" id="IPR042089">
    <property type="entry name" value="Peptidase_M13_dom_2"/>
</dbReference>
<dbReference type="SUPFAM" id="SSF55486">
    <property type="entry name" value="Metalloproteases ('zincins'), catalytic domain"/>
    <property type="match status" value="1"/>
</dbReference>
<feature type="compositionally biased region" description="Polar residues" evidence="2">
    <location>
        <begin position="338"/>
        <end position="353"/>
    </location>
</feature>
<feature type="domain" description="Peptidase M13 N-terminal" evidence="3">
    <location>
        <begin position="1108"/>
        <end position="1493"/>
    </location>
</feature>
<evidence type="ECO:0000256" key="1">
    <source>
        <dbReference type="ARBA" id="ARBA00007357"/>
    </source>
</evidence>
<feature type="region of interest" description="Disordered" evidence="2">
    <location>
        <begin position="207"/>
        <end position="321"/>
    </location>
</feature>
<comment type="caution">
    <text evidence="4">The sequence shown here is derived from an EMBL/GenBank/DDBJ whole genome shotgun (WGS) entry which is preliminary data.</text>
</comment>
<dbReference type="Proteomes" id="UP001487740">
    <property type="component" value="Unassembled WGS sequence"/>
</dbReference>
<protein>
    <recommendedName>
        <fullName evidence="3">Peptidase M13 N-terminal domain-containing protein</fullName>
    </recommendedName>
</protein>
<dbReference type="Gene3D" id="1.10.1380.10">
    <property type="entry name" value="Neutral endopeptidase , domain2"/>
    <property type="match status" value="1"/>
</dbReference>